<evidence type="ECO:0000313" key="3">
    <source>
        <dbReference type="Proteomes" id="UP000008144"/>
    </source>
</evidence>
<reference evidence="2" key="4">
    <citation type="submission" date="2025-09" db="UniProtKB">
        <authorList>
            <consortium name="Ensembl"/>
        </authorList>
    </citation>
    <scope>IDENTIFICATION</scope>
</reference>
<feature type="region of interest" description="Disordered" evidence="1">
    <location>
        <begin position="90"/>
        <end position="118"/>
    </location>
</feature>
<reference evidence="2" key="2">
    <citation type="journal article" date="2008" name="Genome Biol.">
        <title>Improved genome assembly and evidence-based global gene model set for the chordate Ciona intestinalis: new insight into intron and operon populations.</title>
        <authorList>
            <person name="Satou Y."/>
            <person name="Mineta K."/>
            <person name="Ogasawara M."/>
            <person name="Sasakura Y."/>
            <person name="Shoguchi E."/>
            <person name="Ueno K."/>
            <person name="Yamada L."/>
            <person name="Matsumoto J."/>
            <person name="Wasserscheid J."/>
            <person name="Dewar K."/>
            <person name="Wiley G.B."/>
            <person name="Macmil S.L."/>
            <person name="Roe B.A."/>
            <person name="Zeller R.W."/>
            <person name="Hastings K.E."/>
            <person name="Lemaire P."/>
            <person name="Lindquist E."/>
            <person name="Endo T."/>
            <person name="Hotta K."/>
            <person name="Inaba K."/>
        </authorList>
    </citation>
    <scope>NUCLEOTIDE SEQUENCE [LARGE SCALE GENOMIC DNA]</scope>
    <source>
        <strain evidence="2">wild type</strain>
    </source>
</reference>
<dbReference type="PANTHER" id="PTHR14817:SF2">
    <property type="entry name" value="COILED-COIL DOMAIN-CONTAINING PROTEIN 15"/>
    <property type="match status" value="1"/>
</dbReference>
<dbReference type="PANTHER" id="PTHR14817">
    <property type="entry name" value="COILED-COIL DOMAIN-CONTAINING PROTEIN 15"/>
    <property type="match status" value="1"/>
</dbReference>
<evidence type="ECO:0000313" key="2">
    <source>
        <dbReference type="Ensembl" id="ENSCINP00000010942.3"/>
    </source>
</evidence>
<dbReference type="GeneTree" id="ENSGT00500000044966"/>
<proteinExistence type="predicted"/>
<dbReference type="Proteomes" id="UP000008144">
    <property type="component" value="Chromosome 1"/>
</dbReference>
<reference evidence="2" key="3">
    <citation type="submission" date="2025-08" db="UniProtKB">
        <authorList>
            <consortium name="Ensembl"/>
        </authorList>
    </citation>
    <scope>IDENTIFICATION</scope>
</reference>
<name>F7BPC2_CIOIN</name>
<reference evidence="3" key="1">
    <citation type="journal article" date="2002" name="Science">
        <title>The draft genome of Ciona intestinalis: insights into chordate and vertebrate origins.</title>
        <authorList>
            <person name="Dehal P."/>
            <person name="Satou Y."/>
            <person name="Campbell R.K."/>
            <person name="Chapman J."/>
            <person name="Degnan B."/>
            <person name="De Tomaso A."/>
            <person name="Davidson B."/>
            <person name="Di Gregorio A."/>
            <person name="Gelpke M."/>
            <person name="Goodstein D.M."/>
            <person name="Harafuji N."/>
            <person name="Hastings K.E."/>
            <person name="Ho I."/>
            <person name="Hotta K."/>
            <person name="Huang W."/>
            <person name="Kawashima T."/>
            <person name="Lemaire P."/>
            <person name="Martinez D."/>
            <person name="Meinertzhagen I.A."/>
            <person name="Necula S."/>
            <person name="Nonaka M."/>
            <person name="Putnam N."/>
            <person name="Rash S."/>
            <person name="Saiga H."/>
            <person name="Satake M."/>
            <person name="Terry A."/>
            <person name="Yamada L."/>
            <person name="Wang H.G."/>
            <person name="Awazu S."/>
            <person name="Azumi K."/>
            <person name="Boore J."/>
            <person name="Branno M."/>
            <person name="Chin-Bow S."/>
            <person name="DeSantis R."/>
            <person name="Doyle S."/>
            <person name="Francino P."/>
            <person name="Keys D.N."/>
            <person name="Haga S."/>
            <person name="Hayashi H."/>
            <person name="Hino K."/>
            <person name="Imai K.S."/>
            <person name="Inaba K."/>
            <person name="Kano S."/>
            <person name="Kobayashi K."/>
            <person name="Kobayashi M."/>
            <person name="Lee B.I."/>
            <person name="Makabe K.W."/>
            <person name="Manohar C."/>
            <person name="Matassi G."/>
            <person name="Medina M."/>
            <person name="Mochizuki Y."/>
            <person name="Mount S."/>
            <person name="Morishita T."/>
            <person name="Miura S."/>
            <person name="Nakayama A."/>
            <person name="Nishizaka S."/>
            <person name="Nomoto H."/>
            <person name="Ohta F."/>
            <person name="Oishi K."/>
            <person name="Rigoutsos I."/>
            <person name="Sano M."/>
            <person name="Sasaki A."/>
            <person name="Sasakura Y."/>
            <person name="Shoguchi E."/>
            <person name="Shin-i T."/>
            <person name="Spagnuolo A."/>
            <person name="Stainier D."/>
            <person name="Suzuki M.M."/>
            <person name="Tassy O."/>
            <person name="Takatori N."/>
            <person name="Tokuoka M."/>
            <person name="Yagi K."/>
            <person name="Yoshizaki F."/>
            <person name="Wada S."/>
            <person name="Zhang C."/>
            <person name="Hyatt P.D."/>
            <person name="Larimer F."/>
            <person name="Detter C."/>
            <person name="Doggett N."/>
            <person name="Glavina T."/>
            <person name="Hawkins T."/>
            <person name="Richardson P."/>
            <person name="Lucas S."/>
            <person name="Kohara Y."/>
            <person name="Levine M."/>
            <person name="Satoh N."/>
            <person name="Rokhsar D.S."/>
        </authorList>
    </citation>
    <scope>NUCLEOTIDE SEQUENCE [LARGE SCALE GENOMIC DNA]</scope>
</reference>
<evidence type="ECO:0000256" key="1">
    <source>
        <dbReference type="SAM" id="MobiDB-lite"/>
    </source>
</evidence>
<organism evidence="2 3">
    <name type="scientific">Ciona intestinalis</name>
    <name type="common">Transparent sea squirt</name>
    <name type="synonym">Ascidia intestinalis</name>
    <dbReference type="NCBI Taxonomy" id="7719"/>
    <lineage>
        <taxon>Eukaryota</taxon>
        <taxon>Metazoa</taxon>
        <taxon>Chordata</taxon>
        <taxon>Tunicata</taxon>
        <taxon>Ascidiacea</taxon>
        <taxon>Phlebobranchia</taxon>
        <taxon>Cionidae</taxon>
        <taxon>Ciona</taxon>
    </lineage>
</organism>
<dbReference type="InterPro" id="IPR037693">
    <property type="entry name" value="CCDC15"/>
</dbReference>
<feature type="compositionally biased region" description="Basic and acidic residues" evidence="1">
    <location>
        <begin position="90"/>
        <end position="103"/>
    </location>
</feature>
<dbReference type="InParanoid" id="F7BPC2"/>
<keyword evidence="3" id="KW-1185">Reference proteome</keyword>
<dbReference type="AlphaFoldDB" id="F7BPC2"/>
<accession>A0A1W5BF75</accession>
<dbReference type="EMBL" id="EAAA01000234">
    <property type="status" value="NOT_ANNOTATED_CDS"/>
    <property type="molecule type" value="Genomic_DNA"/>
</dbReference>
<dbReference type="GO" id="GO:0005813">
    <property type="term" value="C:centrosome"/>
    <property type="evidence" value="ECO:0000318"/>
    <property type="project" value="GO_Central"/>
</dbReference>
<feature type="region of interest" description="Disordered" evidence="1">
    <location>
        <begin position="179"/>
        <end position="203"/>
    </location>
</feature>
<feature type="compositionally biased region" description="Basic and acidic residues" evidence="1">
    <location>
        <begin position="180"/>
        <end position="189"/>
    </location>
</feature>
<protein>
    <recommendedName>
        <fullName evidence="4">Coiled-coil domain-containing protein</fullName>
    </recommendedName>
</protein>
<accession>F7BPC2</accession>
<sequence>MSPIRHSKRIPLVNLDVIGIRPEPVVPDGVWIEIQPCAAGNEAEHNAYFEEERINATNLALAERLIKFQRITQKRVVRAANLQRRNIDQAQSEKMEEEREVLHRSASAAERSTPKKNRCSYNVNPITIDGSGKITSSAQLSASNTKVGAELDLKSDETSNQRRIARQKLAEKLIVPNTRGSKELQDRETPLPGGVWGVGASRDKSSTRIHDSHVSISEQNTDIPNGNSALNETVQTIPAVLAPHDVALASLQESITDPTRKPVRTDLLQTLLSTNCTIDETNQPLDREQEQIENLPGHASSHTPHTVHFKLNKEQWKSENITPVEEVTTGVVVTRATRSTGDFPHPTEYPVPRRELASIENKGVVEINAKKASERARWMSRRVFADAERERAREMLRMKEHKQRVNILKSEKERQRKELEEKSRHQVEAVAVVTEQLKRDEIKKESKMRKRKEKEEKKQQKQQRFSAAIRNQLKERVEQNKIELPPLCMCGLTFWDTNPNTCANNCMFYKNDGAYAKALQAVLEAVERNIGPFHKDALQRCAVSLPLVTDDFEDAPPLESARTTVSIRSQLSNAFTFEKL</sequence>
<dbReference type="Ensembl" id="ENSCINT00000010942.3">
    <property type="protein sequence ID" value="ENSCINP00000010942.3"/>
    <property type="gene ID" value="ENSCING00000005324.3"/>
</dbReference>
<evidence type="ECO:0008006" key="4">
    <source>
        <dbReference type="Google" id="ProtNLM"/>
    </source>
</evidence>
<feature type="region of interest" description="Disordered" evidence="1">
    <location>
        <begin position="443"/>
        <end position="465"/>
    </location>
</feature>
<dbReference type="HOGENOM" id="CLU_470050_0_0_1"/>